<keyword evidence="3 6" id="KW-0863">Zinc-finger</keyword>
<dbReference type="InterPro" id="IPR013088">
    <property type="entry name" value="Znf_NHR/GATA"/>
</dbReference>
<dbReference type="GO" id="GO:0005634">
    <property type="term" value="C:nucleus"/>
    <property type="evidence" value="ECO:0007669"/>
    <property type="project" value="TreeGrafter"/>
</dbReference>
<reference evidence="8" key="2">
    <citation type="journal article" date="2015" name="Data Brief">
        <title>Shoot transcriptome of the giant reed, Arundo donax.</title>
        <authorList>
            <person name="Barrero R.A."/>
            <person name="Guerrero F.D."/>
            <person name="Moolhuijzen P."/>
            <person name="Goolsby J.A."/>
            <person name="Tidwell J."/>
            <person name="Bellgard S.E."/>
            <person name="Bellgard M.I."/>
        </authorList>
    </citation>
    <scope>NUCLEOTIDE SEQUENCE</scope>
    <source>
        <tissue evidence="8">Shoot tissue taken approximately 20 cm above the soil surface</tissue>
    </source>
</reference>
<dbReference type="CDD" id="cd00202">
    <property type="entry name" value="ZnF_GATA"/>
    <property type="match status" value="1"/>
</dbReference>
<keyword evidence="5" id="KW-0010">Activator</keyword>
<name>A0A0A9BZY8_ARUDO</name>
<dbReference type="PANTHER" id="PTHR45658:SF42">
    <property type="entry name" value="GATA TRANSCRIPTION FACTOR 1"/>
    <property type="match status" value="1"/>
</dbReference>
<dbReference type="SUPFAM" id="SSF57716">
    <property type="entry name" value="Glucocorticoid receptor-like (DNA-binding domain)"/>
    <property type="match status" value="1"/>
</dbReference>
<dbReference type="SMART" id="SM00401">
    <property type="entry name" value="ZnF_GATA"/>
    <property type="match status" value="1"/>
</dbReference>
<evidence type="ECO:0000256" key="2">
    <source>
        <dbReference type="ARBA" id="ARBA00022723"/>
    </source>
</evidence>
<sequence>MKKTPRAPAAAAGGKWRCQHCGAEKTPQWRVGPEGPGTLCNACGVRHRKGRLVPEYRRLKSPTFSSELHSNRHHRVVEMRRQREQSAAKVAAAVGADGGSRQVED</sequence>
<dbReference type="AlphaFoldDB" id="A0A0A9BZY8"/>
<evidence type="ECO:0000259" key="7">
    <source>
        <dbReference type="PROSITE" id="PS50114"/>
    </source>
</evidence>
<organism evidence="8">
    <name type="scientific">Arundo donax</name>
    <name type="common">Giant reed</name>
    <name type="synonym">Donax arundinaceus</name>
    <dbReference type="NCBI Taxonomy" id="35708"/>
    <lineage>
        <taxon>Eukaryota</taxon>
        <taxon>Viridiplantae</taxon>
        <taxon>Streptophyta</taxon>
        <taxon>Embryophyta</taxon>
        <taxon>Tracheophyta</taxon>
        <taxon>Spermatophyta</taxon>
        <taxon>Magnoliopsida</taxon>
        <taxon>Liliopsida</taxon>
        <taxon>Poales</taxon>
        <taxon>Poaceae</taxon>
        <taxon>PACMAD clade</taxon>
        <taxon>Arundinoideae</taxon>
        <taxon>Arundineae</taxon>
        <taxon>Arundo</taxon>
    </lineage>
</organism>
<evidence type="ECO:0000313" key="8">
    <source>
        <dbReference type="EMBL" id="JAD67773.1"/>
    </source>
</evidence>
<keyword evidence="4" id="KW-0862">Zinc</keyword>
<feature type="domain" description="GATA-type" evidence="7">
    <location>
        <begin position="17"/>
        <end position="48"/>
    </location>
</feature>
<evidence type="ECO:0000256" key="1">
    <source>
        <dbReference type="ARBA" id="ARBA00005694"/>
    </source>
</evidence>
<accession>A0A0A9BZY8</accession>
<dbReference type="GO" id="GO:0030154">
    <property type="term" value="P:cell differentiation"/>
    <property type="evidence" value="ECO:0007669"/>
    <property type="project" value="TreeGrafter"/>
</dbReference>
<keyword evidence="2" id="KW-0479">Metal-binding</keyword>
<dbReference type="EMBL" id="GBRH01230122">
    <property type="protein sequence ID" value="JAD67773.1"/>
    <property type="molecule type" value="Transcribed_RNA"/>
</dbReference>
<evidence type="ECO:0000256" key="3">
    <source>
        <dbReference type="ARBA" id="ARBA00022771"/>
    </source>
</evidence>
<evidence type="ECO:0000256" key="5">
    <source>
        <dbReference type="ARBA" id="ARBA00023159"/>
    </source>
</evidence>
<dbReference type="Gene3D" id="3.30.50.10">
    <property type="entry name" value="Erythroid Transcription Factor GATA-1, subunit A"/>
    <property type="match status" value="1"/>
</dbReference>
<dbReference type="GO" id="GO:0008270">
    <property type="term" value="F:zinc ion binding"/>
    <property type="evidence" value="ECO:0007669"/>
    <property type="project" value="UniProtKB-KW"/>
</dbReference>
<dbReference type="InterPro" id="IPR000679">
    <property type="entry name" value="Znf_GATA"/>
</dbReference>
<dbReference type="PROSITE" id="PS50114">
    <property type="entry name" value="GATA_ZN_FINGER_2"/>
    <property type="match status" value="1"/>
</dbReference>
<dbReference type="GO" id="GO:0006355">
    <property type="term" value="P:regulation of DNA-templated transcription"/>
    <property type="evidence" value="ECO:0007669"/>
    <property type="project" value="InterPro"/>
</dbReference>
<dbReference type="Pfam" id="PF00320">
    <property type="entry name" value="GATA"/>
    <property type="match status" value="1"/>
</dbReference>
<comment type="similarity">
    <text evidence="1">Belongs to the type IV zinc-finger family. Class A subfamily.</text>
</comment>
<dbReference type="PANTHER" id="PTHR45658">
    <property type="entry name" value="GATA TRANSCRIPTION FACTOR"/>
    <property type="match status" value="1"/>
</dbReference>
<dbReference type="InterPro" id="IPR051140">
    <property type="entry name" value="GATA_TF"/>
</dbReference>
<evidence type="ECO:0000256" key="6">
    <source>
        <dbReference type="PROSITE-ProRule" id="PRU00094"/>
    </source>
</evidence>
<dbReference type="GO" id="GO:0043565">
    <property type="term" value="F:sequence-specific DNA binding"/>
    <property type="evidence" value="ECO:0007669"/>
    <property type="project" value="InterPro"/>
</dbReference>
<evidence type="ECO:0000256" key="4">
    <source>
        <dbReference type="ARBA" id="ARBA00022833"/>
    </source>
</evidence>
<reference evidence="8" key="1">
    <citation type="submission" date="2014-09" db="EMBL/GenBank/DDBJ databases">
        <authorList>
            <person name="Magalhaes I.L.F."/>
            <person name="Oliveira U."/>
            <person name="Santos F.R."/>
            <person name="Vidigal T.H.D.A."/>
            <person name="Brescovit A.D."/>
            <person name="Santos A.J."/>
        </authorList>
    </citation>
    <scope>NUCLEOTIDE SEQUENCE</scope>
    <source>
        <tissue evidence="8">Shoot tissue taken approximately 20 cm above the soil surface</tissue>
    </source>
</reference>
<proteinExistence type="inferred from homology"/>
<protein>
    <recommendedName>
        <fullName evidence="7">GATA-type domain-containing protein</fullName>
    </recommendedName>
</protein>